<organism evidence="3">
    <name type="scientific">Intestinibacter bartlettii</name>
    <dbReference type="NCBI Taxonomy" id="261299"/>
    <lineage>
        <taxon>Bacteria</taxon>
        <taxon>Bacillati</taxon>
        <taxon>Bacillota</taxon>
        <taxon>Clostridia</taxon>
        <taxon>Peptostreptococcales</taxon>
        <taxon>Peptostreptococcaceae</taxon>
        <taxon>Intestinibacter</taxon>
    </lineage>
</organism>
<dbReference type="GO" id="GO:0016757">
    <property type="term" value="F:glycosyltransferase activity"/>
    <property type="evidence" value="ECO:0007669"/>
    <property type="project" value="UniProtKB-KW"/>
</dbReference>
<dbReference type="Pfam" id="PF13439">
    <property type="entry name" value="Glyco_transf_4"/>
    <property type="match status" value="1"/>
</dbReference>
<feature type="domain" description="Glycosyl transferase family 1" evidence="1">
    <location>
        <begin position="184"/>
        <end position="349"/>
    </location>
</feature>
<dbReference type="CDD" id="cd03811">
    <property type="entry name" value="GT4_GT28_WabH-like"/>
    <property type="match status" value="1"/>
</dbReference>
<evidence type="ECO:0000259" key="1">
    <source>
        <dbReference type="Pfam" id="PF00534"/>
    </source>
</evidence>
<dbReference type="PANTHER" id="PTHR12526:SF630">
    <property type="entry name" value="GLYCOSYLTRANSFERASE"/>
    <property type="match status" value="1"/>
</dbReference>
<protein>
    <submittedName>
        <fullName evidence="3">N-acetylgalactosamine-N,N '-diacetylbacillosaminyl-diphospho-undecaprenol 4-alpha-N-acetylgalactosaminyltransferase</fullName>
        <ecNumber evidence="3">2.4.1.291</ecNumber>
    </submittedName>
</protein>
<dbReference type="Gene3D" id="3.40.50.2000">
    <property type="entry name" value="Glycogen Phosphorylase B"/>
    <property type="match status" value="2"/>
</dbReference>
<dbReference type="EMBL" id="CACRUE010000028">
    <property type="protein sequence ID" value="VYU14704.1"/>
    <property type="molecule type" value="Genomic_DNA"/>
</dbReference>
<dbReference type="Pfam" id="PF00534">
    <property type="entry name" value="Glycos_transf_1"/>
    <property type="match status" value="1"/>
</dbReference>
<gene>
    <name evidence="3" type="primary">pglJ</name>
    <name evidence="3" type="ORF">IBLFYP30_01856</name>
</gene>
<dbReference type="SUPFAM" id="SSF53756">
    <property type="entry name" value="UDP-Glycosyltransferase/glycogen phosphorylase"/>
    <property type="match status" value="1"/>
</dbReference>
<name>A0A6N3CH44_9FIRM</name>
<evidence type="ECO:0000313" key="3">
    <source>
        <dbReference type="EMBL" id="VYU14704.1"/>
    </source>
</evidence>
<dbReference type="InterPro" id="IPR028098">
    <property type="entry name" value="Glyco_trans_4-like_N"/>
</dbReference>
<reference evidence="3" key="1">
    <citation type="submission" date="2019-11" db="EMBL/GenBank/DDBJ databases">
        <authorList>
            <person name="Feng L."/>
        </authorList>
    </citation>
    <scope>NUCLEOTIDE SEQUENCE</scope>
    <source>
        <strain evidence="3">IbartlettiiLFYP30</strain>
    </source>
</reference>
<feature type="domain" description="Glycosyltransferase subfamily 4-like N-terminal" evidence="2">
    <location>
        <begin position="14"/>
        <end position="172"/>
    </location>
</feature>
<dbReference type="RefSeq" id="WP_024047676.1">
    <property type="nucleotide sequence ID" value="NZ_CACRUE010000028.1"/>
</dbReference>
<keyword evidence="3" id="KW-0808">Transferase</keyword>
<sequence length="370" mass="42990">MKKILFFIPNLMHGGAEKVLVNLVNNLHIEKYDITLQTLFDVGVNKKYLKKNIRYKYFFRNIVKGNSLILKLFTPKFLYKRIIKEKYDIVVSYLEGPTARILWGCPYKETKKVSWIHIELNDEKLLSTGFRSFKEAKNGYESYDKIICVSNTVKQIFEDVSGIKENVEVLYNTNETEYIIEKSKEEIEDIEFDKDTINICSVGKVIEKKGYYRLAQIHKKLIDEGLKHNIYIIGIGEDEDRIRKYLKENNLEDTYHLIGFRDNPYKYVSKCDLFVCSSYREGFSTAVTESLVVGTPVVSTLCSGAQELLGYNNEYGLVVENSEEGIYQGLKKMLTDEELINYYKEKAIERGKKFSKQNTVKAVEDLLDSL</sequence>
<dbReference type="EC" id="2.4.1.291" evidence="3"/>
<dbReference type="AlphaFoldDB" id="A0A6N3CH44"/>
<dbReference type="InterPro" id="IPR001296">
    <property type="entry name" value="Glyco_trans_1"/>
</dbReference>
<keyword evidence="3" id="KW-0328">Glycosyltransferase</keyword>
<evidence type="ECO:0000259" key="2">
    <source>
        <dbReference type="Pfam" id="PF13439"/>
    </source>
</evidence>
<dbReference type="PANTHER" id="PTHR12526">
    <property type="entry name" value="GLYCOSYLTRANSFERASE"/>
    <property type="match status" value="1"/>
</dbReference>
<proteinExistence type="predicted"/>
<accession>A0A6N3CH44</accession>